<evidence type="ECO:0000256" key="1">
    <source>
        <dbReference type="SAM" id="MobiDB-lite"/>
    </source>
</evidence>
<dbReference type="InterPro" id="IPR012677">
    <property type="entry name" value="Nucleotide-bd_a/b_plait_sf"/>
</dbReference>
<proteinExistence type="predicted"/>
<accession>A0AAN6HAH9</accession>
<dbReference type="Gene3D" id="3.30.70.330">
    <property type="match status" value="1"/>
</dbReference>
<gene>
    <name evidence="2" type="ORF">LTR91_020220</name>
</gene>
<evidence type="ECO:0000313" key="2">
    <source>
        <dbReference type="EMBL" id="KAK0960749.1"/>
    </source>
</evidence>
<dbReference type="Proteomes" id="UP001175353">
    <property type="component" value="Unassembled WGS sequence"/>
</dbReference>
<dbReference type="GO" id="GO:0003676">
    <property type="term" value="F:nucleic acid binding"/>
    <property type="evidence" value="ECO:0007669"/>
    <property type="project" value="InterPro"/>
</dbReference>
<organism evidence="2 3">
    <name type="scientific">Friedmanniomyces endolithicus</name>
    <dbReference type="NCBI Taxonomy" id="329885"/>
    <lineage>
        <taxon>Eukaryota</taxon>
        <taxon>Fungi</taxon>
        <taxon>Dikarya</taxon>
        <taxon>Ascomycota</taxon>
        <taxon>Pezizomycotina</taxon>
        <taxon>Dothideomycetes</taxon>
        <taxon>Dothideomycetidae</taxon>
        <taxon>Mycosphaerellales</taxon>
        <taxon>Teratosphaeriaceae</taxon>
        <taxon>Friedmanniomyces</taxon>
    </lineage>
</organism>
<dbReference type="AlphaFoldDB" id="A0AAN6HAH9"/>
<evidence type="ECO:0000313" key="3">
    <source>
        <dbReference type="Proteomes" id="UP001175353"/>
    </source>
</evidence>
<evidence type="ECO:0008006" key="4">
    <source>
        <dbReference type="Google" id="ProtNLM"/>
    </source>
</evidence>
<sequence length="201" mass="21755">MFPPHKVCSSRILRDKNGHGRGVGFARFESREACDLVIAEYNNHAIQSGDEELLVQIRFADTQEQKALKQQTQAARQFRSAEYECATQAWRQGRLPYAGTTMHDATAGANEFDQYLGTTANVPIQGQRWAQSAVRQMPGRSPLAGNVQYSGTSQPTVQLNVASGRDSKVDDGAADAKQVVTSPATAAVNSPIDSAAASEQE</sequence>
<feature type="compositionally biased region" description="Polar residues" evidence="1">
    <location>
        <begin position="179"/>
        <end position="201"/>
    </location>
</feature>
<protein>
    <recommendedName>
        <fullName evidence="4">RRM domain-containing protein</fullName>
    </recommendedName>
</protein>
<name>A0AAN6HAH9_9PEZI</name>
<feature type="region of interest" description="Disordered" evidence="1">
    <location>
        <begin position="162"/>
        <end position="201"/>
    </location>
</feature>
<dbReference type="SUPFAM" id="SSF54928">
    <property type="entry name" value="RNA-binding domain, RBD"/>
    <property type="match status" value="1"/>
</dbReference>
<comment type="caution">
    <text evidence="2">The sequence shown here is derived from an EMBL/GenBank/DDBJ whole genome shotgun (WGS) entry which is preliminary data.</text>
</comment>
<reference evidence="2" key="1">
    <citation type="submission" date="2023-06" db="EMBL/GenBank/DDBJ databases">
        <title>Black Yeasts Isolated from many extreme environments.</title>
        <authorList>
            <person name="Coleine C."/>
            <person name="Stajich J.E."/>
            <person name="Selbmann L."/>
        </authorList>
    </citation>
    <scope>NUCLEOTIDE SEQUENCE</scope>
    <source>
        <strain evidence="2">CCFEE 5200</strain>
    </source>
</reference>
<dbReference type="InterPro" id="IPR035979">
    <property type="entry name" value="RBD_domain_sf"/>
</dbReference>
<dbReference type="EMBL" id="JAUJLE010000325">
    <property type="protein sequence ID" value="KAK0960749.1"/>
    <property type="molecule type" value="Genomic_DNA"/>
</dbReference>
<keyword evidence="3" id="KW-1185">Reference proteome</keyword>